<organism evidence="1">
    <name type="scientific">Rhizobium leguminosarum bv. trifolii</name>
    <dbReference type="NCBI Taxonomy" id="386"/>
    <lineage>
        <taxon>Bacteria</taxon>
        <taxon>Pseudomonadati</taxon>
        <taxon>Pseudomonadota</taxon>
        <taxon>Alphaproteobacteria</taxon>
        <taxon>Hyphomicrobiales</taxon>
        <taxon>Rhizobiaceae</taxon>
        <taxon>Rhizobium/Agrobacterium group</taxon>
        <taxon>Rhizobium</taxon>
    </lineage>
</organism>
<dbReference type="AlphaFoldDB" id="A0A1C9I245"/>
<reference evidence="1" key="2">
    <citation type="journal article" date="2016" name="Front. Microbiol.">
        <title>The Regulatory Protein RosR Affects Rhizobium leguminosarum bv. trifolii Protein Profiles, Cell Surface Properties, and Symbiosis with Clover.</title>
        <authorList>
            <person name="Rachwal K."/>
            <person name="Boguszewska A."/>
            <person name="Kopcinska J."/>
            <person name="Karas M."/>
            <person name="Tchorzewski M."/>
            <person name="Janczarek M."/>
        </authorList>
    </citation>
    <scope>NUCLEOTIDE SEQUENCE</scope>
    <source>
        <strain evidence="1">Rt24.2</strain>
    </source>
</reference>
<proteinExistence type="predicted"/>
<protein>
    <submittedName>
        <fullName evidence="1">Uncharacterized protein</fullName>
    </submittedName>
</protein>
<accession>A0A1C9I245</accession>
<name>A0A1C9I245_RHILT</name>
<sequence>MWRLIVEAPFEEDIELAVIGDQGVDALIFPCRRLPDGWANAMTGERLEVHPTHWRIWQIHRGEVSRLH</sequence>
<evidence type="ECO:0000313" key="1">
    <source>
        <dbReference type="EMBL" id="AOO93027.1"/>
    </source>
</evidence>
<reference evidence="1" key="1">
    <citation type="journal article" date="2015" name="BMC Genomics">
        <title>Transcriptome profiling of a Rhizobium leguminosarum bv. trifolii rosR mutant reveals the role of the transcriptional regulator RosR in motility, synthesis of cell-surface components, and other cellular processes.</title>
        <authorList>
            <person name="Rachwal K."/>
            <person name="Matczynska E."/>
            <person name="Janczarek M."/>
        </authorList>
    </citation>
    <scope>NUCLEOTIDE SEQUENCE</scope>
    <source>
        <strain evidence="1">Rt24.2</strain>
    </source>
</reference>
<dbReference type="EMBL" id="KX490663">
    <property type="protein sequence ID" value="AOO93027.1"/>
    <property type="molecule type" value="Genomic_DNA"/>
</dbReference>